<keyword evidence="2" id="KW-1185">Reference proteome</keyword>
<evidence type="ECO:0000313" key="2">
    <source>
        <dbReference type="Proteomes" id="UP000709295"/>
    </source>
</evidence>
<dbReference type="Proteomes" id="UP000709295">
    <property type="component" value="Unassembled WGS sequence"/>
</dbReference>
<gene>
    <name evidence="1" type="ORF">JG688_00017025</name>
</gene>
<evidence type="ECO:0000313" key="1">
    <source>
        <dbReference type="EMBL" id="KAG6944547.1"/>
    </source>
</evidence>
<feature type="non-terminal residue" evidence="1">
    <location>
        <position position="1"/>
    </location>
</feature>
<organism evidence="1 2">
    <name type="scientific">Phytophthora aleatoria</name>
    <dbReference type="NCBI Taxonomy" id="2496075"/>
    <lineage>
        <taxon>Eukaryota</taxon>
        <taxon>Sar</taxon>
        <taxon>Stramenopiles</taxon>
        <taxon>Oomycota</taxon>
        <taxon>Peronosporomycetes</taxon>
        <taxon>Peronosporales</taxon>
        <taxon>Peronosporaceae</taxon>
        <taxon>Phytophthora</taxon>
    </lineage>
</organism>
<proteinExistence type="predicted"/>
<comment type="caution">
    <text evidence="1">The sequence shown here is derived from an EMBL/GenBank/DDBJ whole genome shotgun (WGS) entry which is preliminary data.</text>
</comment>
<accession>A0A8J5LYS5</accession>
<dbReference type="AlphaFoldDB" id="A0A8J5LYS5"/>
<reference evidence="1" key="1">
    <citation type="submission" date="2021-01" db="EMBL/GenBank/DDBJ databases">
        <title>Phytophthora aleatoria, a newly-described species from Pinus radiata is distinct from Phytophthora cactorum isolates based on comparative genomics.</title>
        <authorList>
            <person name="Mcdougal R."/>
            <person name="Panda P."/>
            <person name="Williams N."/>
            <person name="Studholme D.J."/>
        </authorList>
    </citation>
    <scope>NUCLEOTIDE SEQUENCE</scope>
    <source>
        <strain evidence="1">NZFS 4037</strain>
    </source>
</reference>
<dbReference type="EMBL" id="JAENGY010002334">
    <property type="protein sequence ID" value="KAG6944547.1"/>
    <property type="molecule type" value="Genomic_DNA"/>
</dbReference>
<name>A0A8J5LYS5_9STRA</name>
<protein>
    <submittedName>
        <fullName evidence="1">Uncharacterized protein</fullName>
    </submittedName>
</protein>
<sequence length="81" mass="8996">GVQDRYFRYEAAGDQYLGRVVAGLPQYSSQFAVLPPHFDDRGNSIVRDCTDLIFPSTKDNAHIAQVLILCVASLVVHAEFL</sequence>